<organism evidence="9 10">
    <name type="scientific">Ilex paraguariensis</name>
    <name type="common">yerba mate</name>
    <dbReference type="NCBI Taxonomy" id="185542"/>
    <lineage>
        <taxon>Eukaryota</taxon>
        <taxon>Viridiplantae</taxon>
        <taxon>Streptophyta</taxon>
        <taxon>Embryophyta</taxon>
        <taxon>Tracheophyta</taxon>
        <taxon>Spermatophyta</taxon>
        <taxon>Magnoliopsida</taxon>
        <taxon>eudicotyledons</taxon>
        <taxon>Gunneridae</taxon>
        <taxon>Pentapetalae</taxon>
        <taxon>asterids</taxon>
        <taxon>campanulids</taxon>
        <taxon>Aquifoliales</taxon>
        <taxon>Aquifoliaceae</taxon>
        <taxon>Ilex</taxon>
    </lineage>
</organism>
<dbReference type="InterPro" id="IPR044822">
    <property type="entry name" value="Myb_DNA-bind_4"/>
</dbReference>
<protein>
    <recommendedName>
        <fullName evidence="8">Myb-like domain-containing protein</fullName>
    </recommendedName>
</protein>
<dbReference type="PANTHER" id="PTHR31307:SF6">
    <property type="entry name" value="OS01G0718900 PROTEIN"/>
    <property type="match status" value="1"/>
</dbReference>
<dbReference type="GO" id="GO:0005634">
    <property type="term" value="C:nucleus"/>
    <property type="evidence" value="ECO:0007669"/>
    <property type="project" value="UniProtKB-SubCell"/>
</dbReference>
<feature type="region of interest" description="Disordered" evidence="7">
    <location>
        <begin position="1"/>
        <end position="96"/>
    </location>
</feature>
<evidence type="ECO:0000256" key="6">
    <source>
        <dbReference type="ARBA" id="ARBA00023242"/>
    </source>
</evidence>
<dbReference type="Proteomes" id="UP001642360">
    <property type="component" value="Unassembled WGS sequence"/>
</dbReference>
<dbReference type="EMBL" id="CAUOFW020009390">
    <property type="protein sequence ID" value="CAK9185654.1"/>
    <property type="molecule type" value="Genomic_DNA"/>
</dbReference>
<evidence type="ECO:0000256" key="4">
    <source>
        <dbReference type="ARBA" id="ARBA00023125"/>
    </source>
</evidence>
<accession>A0ABC8UX97</accession>
<keyword evidence="3" id="KW-0175">Coiled coil</keyword>
<dbReference type="AlphaFoldDB" id="A0ABC8UX97"/>
<name>A0ABC8UX97_9AQUA</name>
<gene>
    <name evidence="9" type="ORF">ILEXP_LOCUS56072</name>
</gene>
<reference evidence="9 10" key="1">
    <citation type="submission" date="2024-02" db="EMBL/GenBank/DDBJ databases">
        <authorList>
            <person name="Vignale AGUSTIN F."/>
            <person name="Sosa J E."/>
            <person name="Modenutti C."/>
        </authorList>
    </citation>
    <scope>NUCLEOTIDE SEQUENCE [LARGE SCALE GENOMIC DNA]</scope>
</reference>
<dbReference type="PROSITE" id="PS50090">
    <property type="entry name" value="MYB_LIKE"/>
    <property type="match status" value="1"/>
</dbReference>
<comment type="subcellular location">
    <subcellularLocation>
        <location evidence="1">Nucleus</location>
    </subcellularLocation>
</comment>
<feature type="domain" description="Myb-like" evidence="8">
    <location>
        <begin position="136"/>
        <end position="193"/>
    </location>
</feature>
<sequence>MDDTEDDAWYPPNANGLNEGYGSSHHPKVPVRDSTYAEEEDDDDEEEEEEEENGVQEVGKDDDDGGGDDDSDDVEDEDDEYNGRIGDGDIQRHHKKRKLRSLLSSYEFAPRVPPPSMAAASASKPSFGGRNSLTDWTEHETFILLDAWGDRFLKGGRKSLRTEEWQEVAEKVSQESKIERTETQCRNRLDTLKKKYKKEKMKLGEIGSPSSKWVYFKKMDMLMSSSQQEAGLSCGVDSGEYIFMNPRVYLNRANGLDEMRDSPGNSESADGEEDDSNGIPLKRARNGGRERGDGTSFRLLADSIKKFSEIYQKIEDSKRQQMLELEKMRMDFHRELDLQKRQILERARAEIAKIHQVDDEENEISAENISG</sequence>
<dbReference type="FunFam" id="1.10.10.60:FF:000104">
    <property type="entry name" value="trihelix transcription factor ASIL2"/>
    <property type="match status" value="1"/>
</dbReference>
<proteinExistence type="predicted"/>
<dbReference type="InterPro" id="IPR044823">
    <property type="entry name" value="ASIL1/2-like"/>
</dbReference>
<feature type="compositionally biased region" description="Acidic residues" evidence="7">
    <location>
        <begin position="36"/>
        <end position="80"/>
    </location>
</feature>
<evidence type="ECO:0000256" key="5">
    <source>
        <dbReference type="ARBA" id="ARBA00023163"/>
    </source>
</evidence>
<dbReference type="Pfam" id="PF13837">
    <property type="entry name" value="Myb_DNA-bind_4"/>
    <property type="match status" value="1"/>
</dbReference>
<evidence type="ECO:0000313" key="9">
    <source>
        <dbReference type="EMBL" id="CAK9185654.1"/>
    </source>
</evidence>
<evidence type="ECO:0000256" key="3">
    <source>
        <dbReference type="ARBA" id="ARBA00023054"/>
    </source>
</evidence>
<keyword evidence="10" id="KW-1185">Reference proteome</keyword>
<keyword evidence="6" id="KW-0539">Nucleus</keyword>
<dbReference type="InterPro" id="IPR001005">
    <property type="entry name" value="SANT/Myb"/>
</dbReference>
<evidence type="ECO:0000256" key="1">
    <source>
        <dbReference type="ARBA" id="ARBA00004123"/>
    </source>
</evidence>
<evidence type="ECO:0000256" key="7">
    <source>
        <dbReference type="SAM" id="MobiDB-lite"/>
    </source>
</evidence>
<evidence type="ECO:0000256" key="2">
    <source>
        <dbReference type="ARBA" id="ARBA00023015"/>
    </source>
</evidence>
<comment type="caution">
    <text evidence="9">The sequence shown here is derived from an EMBL/GenBank/DDBJ whole genome shotgun (WGS) entry which is preliminary data.</text>
</comment>
<evidence type="ECO:0000259" key="8">
    <source>
        <dbReference type="PROSITE" id="PS50090"/>
    </source>
</evidence>
<dbReference type="GO" id="GO:0003677">
    <property type="term" value="F:DNA binding"/>
    <property type="evidence" value="ECO:0007669"/>
    <property type="project" value="UniProtKB-KW"/>
</dbReference>
<feature type="region of interest" description="Disordered" evidence="7">
    <location>
        <begin position="108"/>
        <end position="127"/>
    </location>
</feature>
<evidence type="ECO:0000313" key="10">
    <source>
        <dbReference type="Proteomes" id="UP001642360"/>
    </source>
</evidence>
<feature type="compositionally biased region" description="Low complexity" evidence="7">
    <location>
        <begin position="117"/>
        <end position="126"/>
    </location>
</feature>
<keyword evidence="5" id="KW-0804">Transcription</keyword>
<dbReference type="Gene3D" id="1.10.10.60">
    <property type="entry name" value="Homeodomain-like"/>
    <property type="match status" value="1"/>
</dbReference>
<keyword evidence="4" id="KW-0238">DNA-binding</keyword>
<dbReference type="PANTHER" id="PTHR31307">
    <property type="entry name" value="TRIHELIX TRANSCRIPTION FACTOR ASIL2"/>
    <property type="match status" value="1"/>
</dbReference>
<feature type="region of interest" description="Disordered" evidence="7">
    <location>
        <begin position="256"/>
        <end position="295"/>
    </location>
</feature>
<keyword evidence="2" id="KW-0805">Transcription regulation</keyword>